<comment type="caution">
    <text evidence="2">The sequence shown here is derived from an EMBL/GenBank/DDBJ whole genome shotgun (WGS) entry which is preliminary data.</text>
</comment>
<proteinExistence type="predicted"/>
<dbReference type="GeneID" id="94434844"/>
<keyword evidence="3" id="KW-1185">Reference proteome</keyword>
<organism evidence="2 3">
    <name type="scientific">Cystoisospora suis</name>
    <dbReference type="NCBI Taxonomy" id="483139"/>
    <lineage>
        <taxon>Eukaryota</taxon>
        <taxon>Sar</taxon>
        <taxon>Alveolata</taxon>
        <taxon>Apicomplexa</taxon>
        <taxon>Conoidasida</taxon>
        <taxon>Coccidia</taxon>
        <taxon>Eucoccidiorida</taxon>
        <taxon>Eimeriorina</taxon>
        <taxon>Sarcocystidae</taxon>
        <taxon>Cystoisospora</taxon>
    </lineage>
</organism>
<evidence type="ECO:0000313" key="3">
    <source>
        <dbReference type="Proteomes" id="UP000221165"/>
    </source>
</evidence>
<name>A0A2C6KDN8_9APIC</name>
<reference evidence="2 3" key="1">
    <citation type="journal article" date="2017" name="Int. J. Parasitol.">
        <title>The genome of the protozoan parasite Cystoisospora suis and a reverse vaccinology approach to identify vaccine candidates.</title>
        <authorList>
            <person name="Palmieri N."/>
            <person name="Shrestha A."/>
            <person name="Ruttkowski B."/>
            <person name="Beck T."/>
            <person name="Vogl C."/>
            <person name="Tomley F."/>
            <person name="Blake D.P."/>
            <person name="Joachim A."/>
        </authorList>
    </citation>
    <scope>NUCLEOTIDE SEQUENCE [LARGE SCALE GENOMIC DNA]</scope>
    <source>
        <strain evidence="2 3">Wien I</strain>
    </source>
</reference>
<feature type="non-terminal residue" evidence="2">
    <location>
        <position position="132"/>
    </location>
</feature>
<evidence type="ECO:0000256" key="1">
    <source>
        <dbReference type="SAM" id="MobiDB-lite"/>
    </source>
</evidence>
<dbReference type="VEuPathDB" id="ToxoDB:CSUI_011535"/>
<sequence>NPLARIAPIALIASSAESILLHGSPQPPQHRHLRSSQSDKKSTTGGVGDSSCTAGNLSSSSSSCFSRATNPSTMLNHCGGTSASGAGRDERFEGPCNIFTSSSQEAIAALKDIRKHRTGIGTGVPSLRNGLE</sequence>
<dbReference type="AlphaFoldDB" id="A0A2C6KDN8"/>
<accession>A0A2C6KDN8</accession>
<dbReference type="EMBL" id="MIGC01013030">
    <property type="protein sequence ID" value="PHJ14655.1"/>
    <property type="molecule type" value="Genomic_DNA"/>
</dbReference>
<evidence type="ECO:0000313" key="2">
    <source>
        <dbReference type="EMBL" id="PHJ14655.1"/>
    </source>
</evidence>
<feature type="region of interest" description="Disordered" evidence="1">
    <location>
        <begin position="20"/>
        <end position="93"/>
    </location>
</feature>
<feature type="non-terminal residue" evidence="2">
    <location>
        <position position="1"/>
    </location>
</feature>
<gene>
    <name evidence="2" type="ORF">CSUI_011535</name>
</gene>
<dbReference type="RefSeq" id="XP_067916391.1">
    <property type="nucleotide sequence ID" value="XM_068071633.1"/>
</dbReference>
<protein>
    <submittedName>
        <fullName evidence="2">Uncharacterized protein</fullName>
    </submittedName>
</protein>
<feature type="compositionally biased region" description="Low complexity" evidence="1">
    <location>
        <begin position="50"/>
        <end position="66"/>
    </location>
</feature>
<feature type="compositionally biased region" description="Polar residues" evidence="1">
    <location>
        <begin position="67"/>
        <end position="84"/>
    </location>
</feature>
<dbReference type="Proteomes" id="UP000221165">
    <property type="component" value="Unassembled WGS sequence"/>
</dbReference>